<evidence type="ECO:0000256" key="1">
    <source>
        <dbReference type="SAM" id="MobiDB-lite"/>
    </source>
</evidence>
<sequence length="138" mass="15346">MDPRYDPAGKRLYLVKLGGQHPDLRDEPDQGARLEHHNGEHDNAEHNEGHDEEHNEGHDEEHNGEHNGEHNNEGHNVGEHNEGHDEEHNNKGHNDGEHKDGEHDGGEVKDTEGTTVVDKEIDVTEGEPPSSLTIGGRI</sequence>
<protein>
    <submittedName>
        <fullName evidence="2">Uncharacterized protein</fullName>
    </submittedName>
</protein>
<dbReference type="EMBL" id="JANBVO010000095">
    <property type="protein sequence ID" value="KAJ9130313.1"/>
    <property type="molecule type" value="Genomic_DNA"/>
</dbReference>
<dbReference type="AlphaFoldDB" id="A0AA38VAZ1"/>
<name>A0AA38VAZ1_9PEZI</name>
<comment type="caution">
    <text evidence="2">The sequence shown here is derived from an EMBL/GenBank/DDBJ whole genome shotgun (WGS) entry which is preliminary data.</text>
</comment>
<reference evidence="2" key="1">
    <citation type="submission" date="2022-07" db="EMBL/GenBank/DDBJ databases">
        <title>Fungi with potential for degradation of polypropylene.</title>
        <authorList>
            <person name="Gostincar C."/>
        </authorList>
    </citation>
    <scope>NUCLEOTIDE SEQUENCE</scope>
    <source>
        <strain evidence="2">EXF-13308</strain>
    </source>
</reference>
<organism evidence="2 3">
    <name type="scientific">Pleurostoma richardsiae</name>
    <dbReference type="NCBI Taxonomy" id="41990"/>
    <lineage>
        <taxon>Eukaryota</taxon>
        <taxon>Fungi</taxon>
        <taxon>Dikarya</taxon>
        <taxon>Ascomycota</taxon>
        <taxon>Pezizomycotina</taxon>
        <taxon>Sordariomycetes</taxon>
        <taxon>Sordariomycetidae</taxon>
        <taxon>Calosphaeriales</taxon>
        <taxon>Pleurostomataceae</taxon>
        <taxon>Pleurostoma</taxon>
    </lineage>
</organism>
<keyword evidence="3" id="KW-1185">Reference proteome</keyword>
<proteinExistence type="predicted"/>
<feature type="compositionally biased region" description="Basic and acidic residues" evidence="1">
    <location>
        <begin position="22"/>
        <end position="122"/>
    </location>
</feature>
<evidence type="ECO:0000313" key="2">
    <source>
        <dbReference type="EMBL" id="KAJ9130313.1"/>
    </source>
</evidence>
<dbReference type="Proteomes" id="UP001174694">
    <property type="component" value="Unassembled WGS sequence"/>
</dbReference>
<feature type="region of interest" description="Disordered" evidence="1">
    <location>
        <begin position="1"/>
        <end position="138"/>
    </location>
</feature>
<evidence type="ECO:0000313" key="3">
    <source>
        <dbReference type="Proteomes" id="UP001174694"/>
    </source>
</evidence>
<accession>A0AA38VAZ1</accession>
<gene>
    <name evidence="2" type="ORF">NKR23_g12255</name>
</gene>